<sequence length="137" mass="15583">MVRARPLSVVVGVVGLLLSWHDLSLCLRCLVLLRHGLALSARLRMASVSALINAFLLLNRGSSGMRHFTIVSANEPGELRLLDEARLLHRHPYVPREVHFTTKKDKHDWDRKKKVMESRAITESNEKEMDPINLDVV</sequence>
<dbReference type="Proteomes" id="UP000595140">
    <property type="component" value="Unassembled WGS sequence"/>
</dbReference>
<evidence type="ECO:0000313" key="1">
    <source>
        <dbReference type="EMBL" id="VFQ68103.1"/>
    </source>
</evidence>
<protein>
    <submittedName>
        <fullName evidence="1">Uncharacterized protein</fullName>
    </submittedName>
</protein>
<organism evidence="1 2">
    <name type="scientific">Cuscuta campestris</name>
    <dbReference type="NCBI Taxonomy" id="132261"/>
    <lineage>
        <taxon>Eukaryota</taxon>
        <taxon>Viridiplantae</taxon>
        <taxon>Streptophyta</taxon>
        <taxon>Embryophyta</taxon>
        <taxon>Tracheophyta</taxon>
        <taxon>Spermatophyta</taxon>
        <taxon>Magnoliopsida</taxon>
        <taxon>eudicotyledons</taxon>
        <taxon>Gunneridae</taxon>
        <taxon>Pentapetalae</taxon>
        <taxon>asterids</taxon>
        <taxon>lamiids</taxon>
        <taxon>Solanales</taxon>
        <taxon>Convolvulaceae</taxon>
        <taxon>Cuscuteae</taxon>
        <taxon>Cuscuta</taxon>
        <taxon>Cuscuta subgen. Grammica</taxon>
        <taxon>Cuscuta sect. Cleistogrammica</taxon>
    </lineage>
</organism>
<dbReference type="EMBL" id="OOIL02000669">
    <property type="protein sequence ID" value="VFQ68103.1"/>
    <property type="molecule type" value="Genomic_DNA"/>
</dbReference>
<dbReference type="AlphaFoldDB" id="A0A484KQV7"/>
<name>A0A484KQV7_9ASTE</name>
<accession>A0A484KQV7</accession>
<reference evidence="1 2" key="1">
    <citation type="submission" date="2018-04" db="EMBL/GenBank/DDBJ databases">
        <authorList>
            <person name="Vogel A."/>
        </authorList>
    </citation>
    <scope>NUCLEOTIDE SEQUENCE [LARGE SCALE GENOMIC DNA]</scope>
</reference>
<proteinExistence type="predicted"/>
<keyword evidence="2" id="KW-1185">Reference proteome</keyword>
<evidence type="ECO:0000313" key="2">
    <source>
        <dbReference type="Proteomes" id="UP000595140"/>
    </source>
</evidence>
<gene>
    <name evidence="1" type="ORF">CCAM_LOCUS9879</name>
</gene>